<evidence type="ECO:0000313" key="1">
    <source>
        <dbReference type="EMBL" id="PKC57881.1"/>
    </source>
</evidence>
<organism evidence="1 2">
    <name type="scientific">Rhizophagus irregularis</name>
    <dbReference type="NCBI Taxonomy" id="588596"/>
    <lineage>
        <taxon>Eukaryota</taxon>
        <taxon>Fungi</taxon>
        <taxon>Fungi incertae sedis</taxon>
        <taxon>Mucoromycota</taxon>
        <taxon>Glomeromycotina</taxon>
        <taxon>Glomeromycetes</taxon>
        <taxon>Glomerales</taxon>
        <taxon>Glomeraceae</taxon>
        <taxon>Rhizophagus</taxon>
    </lineage>
</organism>
<proteinExistence type="predicted"/>
<protein>
    <submittedName>
        <fullName evidence="1">Uncharacterized protein</fullName>
    </submittedName>
</protein>
<name>A0A2N0R3L7_9GLOM</name>
<evidence type="ECO:0000313" key="2">
    <source>
        <dbReference type="Proteomes" id="UP000232688"/>
    </source>
</evidence>
<sequence>MYGKLYVDDRIHNRPTNYIYCKEAKLERLHLKLFFQSTSHSEKDKLASISYDYDTCTILYEAYAQAKVTIAENTMPSASNFEPACISSIRQKMISPTSYQSSNCKSNTSEIFISSQYAKQNNLLPFTKGTVLKLRDGTKVTIV</sequence>
<reference evidence="1 2" key="2">
    <citation type="submission" date="2017-10" db="EMBL/GenBank/DDBJ databases">
        <title>Genome analyses suggest a sexual origin of heterokaryosis in a supposedly ancient asexual fungus.</title>
        <authorList>
            <person name="Corradi N."/>
            <person name="Sedzielewska K."/>
            <person name="Noel J."/>
            <person name="Charron P."/>
            <person name="Farinelli L."/>
            <person name="Marton T."/>
            <person name="Kruger M."/>
            <person name="Pelin A."/>
            <person name="Brachmann A."/>
            <person name="Corradi N."/>
        </authorList>
    </citation>
    <scope>NUCLEOTIDE SEQUENCE [LARGE SCALE GENOMIC DNA]</scope>
    <source>
        <strain evidence="1 2">A1</strain>
    </source>
</reference>
<dbReference type="EMBL" id="LLXH01001690">
    <property type="protein sequence ID" value="PKC57881.1"/>
    <property type="molecule type" value="Genomic_DNA"/>
</dbReference>
<reference evidence="1 2" key="1">
    <citation type="submission" date="2017-10" db="EMBL/GenBank/DDBJ databases">
        <title>Extensive intraspecific genome diversity in a model arbuscular mycorrhizal fungus.</title>
        <authorList>
            <person name="Chen E.C.H."/>
            <person name="Morin E."/>
            <person name="Baudet D."/>
            <person name="Noel J."/>
            <person name="Ndikumana S."/>
            <person name="Charron P."/>
            <person name="St-Onge C."/>
            <person name="Giorgi J."/>
            <person name="Grigoriev I.V."/>
            <person name="Roux C."/>
            <person name="Martin F.M."/>
            <person name="Corradi N."/>
        </authorList>
    </citation>
    <scope>NUCLEOTIDE SEQUENCE [LARGE SCALE GENOMIC DNA]</scope>
    <source>
        <strain evidence="1 2">A1</strain>
    </source>
</reference>
<dbReference type="AlphaFoldDB" id="A0A2N0R3L7"/>
<gene>
    <name evidence="1" type="ORF">RhiirA1_471814</name>
</gene>
<dbReference type="VEuPathDB" id="FungiDB:RhiirA1_471814"/>
<dbReference type="Proteomes" id="UP000232688">
    <property type="component" value="Unassembled WGS sequence"/>
</dbReference>
<accession>A0A2N0R3L7</accession>
<comment type="caution">
    <text evidence="1">The sequence shown here is derived from an EMBL/GenBank/DDBJ whole genome shotgun (WGS) entry which is preliminary data.</text>
</comment>